<keyword evidence="4 11" id="KW-0479">Metal-binding</keyword>
<evidence type="ECO:0000256" key="11">
    <source>
        <dbReference type="PIRSR" id="PIRSR001084-3"/>
    </source>
</evidence>
<dbReference type="RefSeq" id="WP_132015625.1">
    <property type="nucleotide sequence ID" value="NZ_SLUN01000024.1"/>
</dbReference>
<comment type="catalytic activity">
    <reaction evidence="1 8">
        <text>Hydrolysis of terminal non-reducing beta-D-galactose residues in beta-D-galactosides.</text>
        <dbReference type="EC" id="3.2.1.23"/>
    </reaction>
</comment>
<keyword evidence="5 8" id="KW-0378">Hydrolase</keyword>
<feature type="binding site" evidence="11">
    <location>
        <position position="153"/>
    </location>
    <ligand>
        <name>Zn(2+)</name>
        <dbReference type="ChEBI" id="CHEBI:29105"/>
    </ligand>
</feature>
<dbReference type="AlphaFoldDB" id="A0A4R1RA40"/>
<evidence type="ECO:0000313" key="16">
    <source>
        <dbReference type="Proteomes" id="UP000295008"/>
    </source>
</evidence>
<evidence type="ECO:0000256" key="6">
    <source>
        <dbReference type="ARBA" id="ARBA00022833"/>
    </source>
</evidence>
<dbReference type="Proteomes" id="UP000295008">
    <property type="component" value="Unassembled WGS sequence"/>
</dbReference>
<evidence type="ECO:0000256" key="3">
    <source>
        <dbReference type="ARBA" id="ARBA00012756"/>
    </source>
</evidence>
<dbReference type="Pfam" id="PF08532">
    <property type="entry name" value="Glyco_hydro_42M"/>
    <property type="match status" value="1"/>
</dbReference>
<feature type="binding site" evidence="11">
    <location>
        <position position="107"/>
    </location>
    <ligand>
        <name>Zn(2+)</name>
        <dbReference type="ChEBI" id="CHEBI:29105"/>
    </ligand>
</feature>
<dbReference type="SUPFAM" id="SSF51445">
    <property type="entry name" value="(Trans)glycosidases"/>
    <property type="match status" value="1"/>
</dbReference>
<dbReference type="PANTHER" id="PTHR36447">
    <property type="entry name" value="BETA-GALACTOSIDASE GANA"/>
    <property type="match status" value="1"/>
</dbReference>
<evidence type="ECO:0000256" key="9">
    <source>
        <dbReference type="PIRSR" id="PIRSR001084-1"/>
    </source>
</evidence>
<dbReference type="InterPro" id="IPR013780">
    <property type="entry name" value="Glyco_hydro_b"/>
</dbReference>
<evidence type="ECO:0000259" key="14">
    <source>
        <dbReference type="Pfam" id="PF08533"/>
    </source>
</evidence>
<comment type="similarity">
    <text evidence="2 8">Belongs to the glycosyl hydrolase 42 family.</text>
</comment>
<dbReference type="Pfam" id="PF08533">
    <property type="entry name" value="Glyco_hydro_42C"/>
    <property type="match status" value="1"/>
</dbReference>
<evidence type="ECO:0000256" key="8">
    <source>
        <dbReference type="PIRNR" id="PIRNR001084"/>
    </source>
</evidence>
<dbReference type="SUPFAM" id="SSF52317">
    <property type="entry name" value="Class I glutamine amidotransferase-like"/>
    <property type="match status" value="1"/>
</dbReference>
<gene>
    <name evidence="15" type="ORF">EDC14_102424</name>
</gene>
<dbReference type="GO" id="GO:0046872">
    <property type="term" value="F:metal ion binding"/>
    <property type="evidence" value="ECO:0007669"/>
    <property type="project" value="UniProtKB-KW"/>
</dbReference>
<keyword evidence="7 8" id="KW-0326">Glycosidase</keyword>
<dbReference type="OrthoDB" id="9800974at2"/>
<dbReference type="GO" id="GO:0004565">
    <property type="term" value="F:beta-galactosidase activity"/>
    <property type="evidence" value="ECO:0007669"/>
    <property type="project" value="UniProtKB-EC"/>
</dbReference>
<accession>A0A4R1RA40</accession>
<dbReference type="Gene3D" id="2.60.40.1180">
    <property type="entry name" value="Golgi alpha-mannosidase II"/>
    <property type="match status" value="1"/>
</dbReference>
<evidence type="ECO:0000259" key="13">
    <source>
        <dbReference type="Pfam" id="PF08532"/>
    </source>
</evidence>
<evidence type="ECO:0000256" key="10">
    <source>
        <dbReference type="PIRSR" id="PIRSR001084-2"/>
    </source>
</evidence>
<evidence type="ECO:0000256" key="7">
    <source>
        <dbReference type="ARBA" id="ARBA00023295"/>
    </source>
</evidence>
<dbReference type="CDD" id="cd03143">
    <property type="entry name" value="A4_beta-galactosidase_middle_domain"/>
    <property type="match status" value="1"/>
</dbReference>
<comment type="caution">
    <text evidence="15">The sequence shown here is derived from an EMBL/GenBank/DDBJ whole genome shotgun (WGS) entry which is preliminary data.</text>
</comment>
<dbReference type="InterPro" id="IPR003476">
    <property type="entry name" value="Glyco_hydro_42"/>
</dbReference>
<dbReference type="Gene3D" id="3.20.20.80">
    <property type="entry name" value="Glycosidases"/>
    <property type="match status" value="1"/>
</dbReference>
<dbReference type="PANTHER" id="PTHR36447:SF2">
    <property type="entry name" value="BETA-GALACTOSIDASE YESZ"/>
    <property type="match status" value="1"/>
</dbReference>
<dbReference type="InterPro" id="IPR029062">
    <property type="entry name" value="Class_I_gatase-like"/>
</dbReference>
<dbReference type="InterPro" id="IPR013739">
    <property type="entry name" value="Beta_galactosidase_C"/>
</dbReference>
<feature type="binding site" evidence="11">
    <location>
        <position position="156"/>
    </location>
    <ligand>
        <name>Zn(2+)</name>
        <dbReference type="ChEBI" id="CHEBI:29105"/>
    </ligand>
</feature>
<feature type="binding site" evidence="10">
    <location>
        <position position="103"/>
    </location>
    <ligand>
        <name>substrate</name>
    </ligand>
</feature>
<dbReference type="Gene3D" id="3.40.50.880">
    <property type="match status" value="1"/>
</dbReference>
<reference evidence="15 16" key="1">
    <citation type="submission" date="2019-03" db="EMBL/GenBank/DDBJ databases">
        <title>Genomic Encyclopedia of Type Strains, Phase IV (KMG-IV): sequencing the most valuable type-strain genomes for metagenomic binning, comparative biology and taxonomic classification.</title>
        <authorList>
            <person name="Goeker M."/>
        </authorList>
    </citation>
    <scope>NUCLEOTIDE SEQUENCE [LARGE SCALE GENOMIC DNA]</scope>
    <source>
        <strain evidence="15 16">LX-B</strain>
    </source>
</reference>
<dbReference type="EMBL" id="SLUN01000024">
    <property type="protein sequence ID" value="TCL62558.1"/>
    <property type="molecule type" value="Genomic_DNA"/>
</dbReference>
<feature type="binding site" evidence="10">
    <location>
        <position position="314"/>
    </location>
    <ligand>
        <name>substrate</name>
    </ligand>
</feature>
<keyword evidence="6 11" id="KW-0862">Zinc</keyword>
<feature type="domain" description="Beta-galactosidase C-terminal" evidence="14">
    <location>
        <begin position="608"/>
        <end position="663"/>
    </location>
</feature>
<feature type="binding site" evidence="11">
    <location>
        <position position="151"/>
    </location>
    <ligand>
        <name>Zn(2+)</name>
        <dbReference type="ChEBI" id="CHEBI:29105"/>
    </ligand>
</feature>
<evidence type="ECO:0000256" key="5">
    <source>
        <dbReference type="ARBA" id="ARBA00022801"/>
    </source>
</evidence>
<sequence length="664" mass="76151">MKFGVAYYPEHWPKEMWEKDAEFMREAHINLVRLAEFGWAKLEPEKGCYDFSWLDEAIELLSRYSIQVVLGTPTATPPKWFMDRHPEVYPKDRYGITRGFGSRRHYCFNNPAFQEATREIVAKVAEHYGDHSSVVAWQVDNEFGCQETTYCYCESCLQAFRHWLQKKYGTIDALNHAWGTIFWSQTYRDWDEIILPAYSVCSGADPINHGHNPSLTLDYKRFASDSVVAYQKLQIDTIRNFSAKPITHNLMGHFPEIDYFDLAKDLDFVSWDNYPEFPKRSFSYLDAAMAHDLMRGTKGKNFWVMEQQSGPCGWNVLSDTPKPGQLRLWSYQAVAHGAEAILYFRFRACRFGTEQYWYGILDHDSVPRRRYKEIQQTGAELKALSDWIVGSKVMAETAMIKSYDNLWSHQIQPHNVHFDYQKLLLKYYSTLAENHLPVDVISIDDDLAKYKLLLLPAFNLMNSEIKVKLDRYVKSGGTLVLTFRSGTRNWDNTMSALTIPGEFSEMAGIEVEEFDSLNRGRQVSVATVVGSAMASIWCDIIKPTSARVIGDYTSDYYKGEPAITVNDWGNGKVYYIGCDLDPSALDGLMRYISDNSGVSPLLARPVRGVELIRKENGGRQFLMALNHNSHEVVLDLKGDYTDLLTKREVHSNFVLPPFGVGILV</sequence>
<proteinExistence type="inferred from homology"/>
<feature type="active site" description="Proton donor" evidence="9">
    <location>
        <position position="142"/>
    </location>
</feature>
<protein>
    <recommendedName>
        <fullName evidence="3 8">Beta-galactosidase</fullName>
        <shortName evidence="8">Beta-gal</shortName>
        <ecNumber evidence="3 8">3.2.1.23</ecNumber>
    </recommendedName>
</protein>
<feature type="domain" description="Beta-galactosidase trimerisation" evidence="13">
    <location>
        <begin position="395"/>
        <end position="598"/>
    </location>
</feature>
<evidence type="ECO:0000256" key="1">
    <source>
        <dbReference type="ARBA" id="ARBA00001412"/>
    </source>
</evidence>
<dbReference type="EC" id="3.2.1.23" evidence="3 8"/>
<evidence type="ECO:0000313" key="15">
    <source>
        <dbReference type="EMBL" id="TCL62558.1"/>
    </source>
</evidence>
<dbReference type="GO" id="GO:0009341">
    <property type="term" value="C:beta-galactosidase complex"/>
    <property type="evidence" value="ECO:0007669"/>
    <property type="project" value="InterPro"/>
</dbReference>
<name>A0A4R1RA40_HYDET</name>
<feature type="active site" description="Nucleophile" evidence="9">
    <location>
        <position position="306"/>
    </location>
</feature>
<feature type="domain" description="Glycoside hydrolase family 42 N-terminal" evidence="12">
    <location>
        <begin position="7"/>
        <end position="383"/>
    </location>
</feature>
<keyword evidence="16" id="KW-1185">Reference proteome</keyword>
<evidence type="ECO:0000259" key="12">
    <source>
        <dbReference type="Pfam" id="PF02449"/>
    </source>
</evidence>
<dbReference type="GO" id="GO:0006012">
    <property type="term" value="P:galactose metabolic process"/>
    <property type="evidence" value="ECO:0007669"/>
    <property type="project" value="InterPro"/>
</dbReference>
<evidence type="ECO:0000256" key="2">
    <source>
        <dbReference type="ARBA" id="ARBA00005940"/>
    </source>
</evidence>
<dbReference type="InterPro" id="IPR013738">
    <property type="entry name" value="Beta_galactosidase_Trimer"/>
</dbReference>
<evidence type="ECO:0000256" key="4">
    <source>
        <dbReference type="ARBA" id="ARBA00022723"/>
    </source>
</evidence>
<dbReference type="InterPro" id="IPR013529">
    <property type="entry name" value="Glyco_hydro_42_N"/>
</dbReference>
<dbReference type="PIRSF" id="PIRSF001084">
    <property type="entry name" value="B-galactosidase"/>
    <property type="match status" value="1"/>
</dbReference>
<dbReference type="InterPro" id="IPR017853">
    <property type="entry name" value="GH"/>
</dbReference>
<feature type="binding site" evidence="10">
    <location>
        <position position="141"/>
    </location>
    <ligand>
        <name>substrate</name>
    </ligand>
</feature>
<dbReference type="Pfam" id="PF02449">
    <property type="entry name" value="Glyco_hydro_42"/>
    <property type="match status" value="1"/>
</dbReference>
<organism evidence="15 16">
    <name type="scientific">Hydrogenispora ethanolica</name>
    <dbReference type="NCBI Taxonomy" id="1082276"/>
    <lineage>
        <taxon>Bacteria</taxon>
        <taxon>Bacillati</taxon>
        <taxon>Bacillota</taxon>
        <taxon>Hydrogenispora</taxon>
    </lineage>
</organism>